<dbReference type="KEGG" id="bih:BIP78_0743"/>
<keyword evidence="3 6" id="KW-0418">Kinase</keyword>
<dbReference type="EMBL" id="CP034928">
    <property type="protein sequence ID" value="QAA76509.1"/>
    <property type="molecule type" value="Genomic_DNA"/>
</dbReference>
<dbReference type="InterPro" id="IPR005218">
    <property type="entry name" value="Diacylglycerol/lipid_kinase"/>
</dbReference>
<accession>A0A410FTU1</accession>
<evidence type="ECO:0000256" key="1">
    <source>
        <dbReference type="ARBA" id="ARBA00022679"/>
    </source>
</evidence>
<dbReference type="InterPro" id="IPR017438">
    <property type="entry name" value="ATP-NAD_kinase_N"/>
</dbReference>
<gene>
    <name evidence="6" type="ORF">BIP78_0743</name>
</gene>
<dbReference type="Gene3D" id="3.40.50.10330">
    <property type="entry name" value="Probable inorganic polyphosphate/atp-NAD kinase, domain 1"/>
    <property type="match status" value="1"/>
</dbReference>
<sequence>MVQVQVVLNPAADRGRAGQRRAELQTVLDQAGVDAAVAVTERPGHAVELARAAVAAGARVVAAAGGDGTIHEVAQALVGTGTALGVLPMGSGNDYIRVLGIPKDLVGAAAVLAQGRARTVDVAQVQGQFSLNSFGMGIEGQIAADYRRMRFLKGELGYLYATILEVVRFRAFRAEVEGDGWTFAGRLLSVSVMNGPCAGGGYRLAPHARVDDGVLDVGLIGNYPRLVRFVVLPKTRDGSYLNLARVHAKKAERVEIRSDRPLPVHMDGELLPEPVQEIEVSLRPRALYVIA</sequence>
<dbReference type="Gene3D" id="2.60.200.40">
    <property type="match status" value="1"/>
</dbReference>
<keyword evidence="4" id="KW-0067">ATP-binding</keyword>
<dbReference type="SMART" id="SM00046">
    <property type="entry name" value="DAGKc"/>
    <property type="match status" value="1"/>
</dbReference>
<dbReference type="InterPro" id="IPR045540">
    <property type="entry name" value="YegS/DAGK_C"/>
</dbReference>
<reference evidence="7" key="1">
    <citation type="submission" date="2018-12" db="EMBL/GenBank/DDBJ databases">
        <title>Complete genome sequence of an uncultured bacterium of the candidate phylum Bipolaricaulota.</title>
        <authorList>
            <person name="Kadnikov V.V."/>
            <person name="Mardanov A.V."/>
            <person name="Beletsky A.V."/>
            <person name="Frank Y.A."/>
            <person name="Karnachuk O.V."/>
            <person name="Ravin N.V."/>
        </authorList>
    </citation>
    <scope>NUCLEOTIDE SEQUENCE [LARGE SCALE GENOMIC DNA]</scope>
</reference>
<dbReference type="Pfam" id="PF00781">
    <property type="entry name" value="DAGK_cat"/>
    <property type="match status" value="1"/>
</dbReference>
<dbReference type="NCBIfam" id="TIGR00147">
    <property type="entry name" value="YegS/Rv2252/BmrU family lipid kinase"/>
    <property type="match status" value="1"/>
</dbReference>
<keyword evidence="2" id="KW-0547">Nucleotide-binding</keyword>
<dbReference type="Pfam" id="PF19279">
    <property type="entry name" value="YegS_C"/>
    <property type="match status" value="1"/>
</dbReference>
<dbReference type="Proteomes" id="UP000287233">
    <property type="component" value="Chromosome"/>
</dbReference>
<feature type="domain" description="DAGKc" evidence="5">
    <location>
        <begin position="1"/>
        <end position="129"/>
    </location>
</feature>
<dbReference type="SUPFAM" id="SSF111331">
    <property type="entry name" value="NAD kinase/diacylglycerol kinase-like"/>
    <property type="match status" value="1"/>
</dbReference>
<proteinExistence type="predicted"/>
<dbReference type="InterPro" id="IPR001206">
    <property type="entry name" value="Diacylglycerol_kinase_cat_dom"/>
</dbReference>
<evidence type="ECO:0000313" key="6">
    <source>
        <dbReference type="EMBL" id="QAA76509.1"/>
    </source>
</evidence>
<evidence type="ECO:0000256" key="3">
    <source>
        <dbReference type="ARBA" id="ARBA00022777"/>
    </source>
</evidence>
<dbReference type="PANTHER" id="PTHR12358:SF54">
    <property type="entry name" value="SPHINGOSINE KINASE RELATED PROTEIN"/>
    <property type="match status" value="1"/>
</dbReference>
<evidence type="ECO:0000313" key="7">
    <source>
        <dbReference type="Proteomes" id="UP000287233"/>
    </source>
</evidence>
<dbReference type="GO" id="GO:0005524">
    <property type="term" value="F:ATP binding"/>
    <property type="evidence" value="ECO:0007669"/>
    <property type="project" value="UniProtKB-KW"/>
</dbReference>
<dbReference type="GO" id="GO:0016301">
    <property type="term" value="F:kinase activity"/>
    <property type="evidence" value="ECO:0007669"/>
    <property type="project" value="UniProtKB-KW"/>
</dbReference>
<dbReference type="InterPro" id="IPR016064">
    <property type="entry name" value="NAD/diacylglycerol_kinase_sf"/>
</dbReference>
<evidence type="ECO:0000256" key="4">
    <source>
        <dbReference type="ARBA" id="ARBA00022840"/>
    </source>
</evidence>
<dbReference type="PROSITE" id="PS50146">
    <property type="entry name" value="DAGK"/>
    <property type="match status" value="1"/>
</dbReference>
<dbReference type="PANTHER" id="PTHR12358">
    <property type="entry name" value="SPHINGOSINE KINASE"/>
    <property type="match status" value="1"/>
</dbReference>
<keyword evidence="1" id="KW-0808">Transferase</keyword>
<dbReference type="InterPro" id="IPR050187">
    <property type="entry name" value="Lipid_Phosphate_FormReg"/>
</dbReference>
<evidence type="ECO:0000256" key="2">
    <source>
        <dbReference type="ARBA" id="ARBA00022741"/>
    </source>
</evidence>
<dbReference type="AlphaFoldDB" id="A0A410FTU1"/>
<organism evidence="6 7">
    <name type="scientific">Bipolaricaulis sibiricus</name>
    <dbReference type="NCBI Taxonomy" id="2501609"/>
    <lineage>
        <taxon>Bacteria</taxon>
        <taxon>Candidatus Bipolaricaulota</taxon>
        <taxon>Candidatus Bipolaricaulia</taxon>
        <taxon>Candidatus Bipolaricaulales</taxon>
        <taxon>Candidatus Bipolaricaulaceae</taxon>
        <taxon>Candidatus Bipolaricaulis</taxon>
    </lineage>
</organism>
<name>A0A410FTU1_BIPS1</name>
<evidence type="ECO:0000259" key="5">
    <source>
        <dbReference type="PROSITE" id="PS50146"/>
    </source>
</evidence>
<dbReference type="GO" id="GO:0008654">
    <property type="term" value="P:phospholipid biosynthetic process"/>
    <property type="evidence" value="ECO:0007669"/>
    <property type="project" value="InterPro"/>
</dbReference>
<protein>
    <submittedName>
        <fullName evidence="6">Transcription regulator [contains diacylglycerol kinase catalytic domain]</fullName>
    </submittedName>
</protein>